<comment type="caution">
    <text evidence="10">The sequence shown here is derived from an EMBL/GenBank/DDBJ whole genome shotgun (WGS) entry which is preliminary data.</text>
</comment>
<accession>A0ABV5KB87</accession>
<feature type="domain" description="Lycopene cyclase" evidence="9">
    <location>
        <begin position="5"/>
        <end position="95"/>
    </location>
</feature>
<evidence type="ECO:0000256" key="8">
    <source>
        <dbReference type="SAM" id="Phobius"/>
    </source>
</evidence>
<dbReference type="InterPro" id="IPR017825">
    <property type="entry name" value="Lycopene_cyclase_dom"/>
</dbReference>
<organism evidence="10 11">
    <name type="scientific">Nocardioides plantarum</name>
    <dbReference type="NCBI Taxonomy" id="29299"/>
    <lineage>
        <taxon>Bacteria</taxon>
        <taxon>Bacillati</taxon>
        <taxon>Actinomycetota</taxon>
        <taxon>Actinomycetes</taxon>
        <taxon>Propionibacteriales</taxon>
        <taxon>Nocardioidaceae</taxon>
        <taxon>Nocardioides</taxon>
    </lineage>
</organism>
<gene>
    <name evidence="10" type="ORF">ACFFRI_12975</name>
</gene>
<keyword evidence="5 8" id="KW-1133">Transmembrane helix</keyword>
<dbReference type="RefSeq" id="WP_140007443.1">
    <property type="nucleotide sequence ID" value="NZ_JBHMDG010000015.1"/>
</dbReference>
<dbReference type="Pfam" id="PF18916">
    <property type="entry name" value="Lycopene_cyc"/>
    <property type="match status" value="1"/>
</dbReference>
<reference evidence="10 11" key="1">
    <citation type="submission" date="2024-09" db="EMBL/GenBank/DDBJ databases">
        <authorList>
            <person name="Sun Q."/>
            <person name="Mori K."/>
        </authorList>
    </citation>
    <scope>NUCLEOTIDE SEQUENCE [LARGE SCALE GENOMIC DNA]</scope>
    <source>
        <strain evidence="10 11">JCM 9626</strain>
    </source>
</reference>
<sequence length="125" mass="13744">MRELTYVAMLAFVIVATLPLEVLLRVRVYARARRLALVLLCAGLPFVLWDVAATQAGHWRFDLSRTLGITVPGGLPLEEVLFFVVVPLASVMTLEAVRSVRPTWLIGDEARAPDVVDDVVDGTDT</sequence>
<evidence type="ECO:0000259" key="9">
    <source>
        <dbReference type="Pfam" id="PF18916"/>
    </source>
</evidence>
<comment type="pathway">
    <text evidence="2">Carotenoid biosynthesis.</text>
</comment>
<keyword evidence="7" id="KW-0413">Isomerase</keyword>
<keyword evidence="6 8" id="KW-0472">Membrane</keyword>
<evidence type="ECO:0000256" key="4">
    <source>
        <dbReference type="ARBA" id="ARBA00022746"/>
    </source>
</evidence>
<name>A0ABV5KB87_9ACTN</name>
<keyword evidence="4" id="KW-0125">Carotenoid biosynthesis</keyword>
<feature type="transmembrane region" description="Helical" evidence="8">
    <location>
        <begin position="6"/>
        <end position="24"/>
    </location>
</feature>
<dbReference type="EMBL" id="JBHMDG010000015">
    <property type="protein sequence ID" value="MFB9313960.1"/>
    <property type="molecule type" value="Genomic_DNA"/>
</dbReference>
<evidence type="ECO:0000256" key="5">
    <source>
        <dbReference type="ARBA" id="ARBA00022989"/>
    </source>
</evidence>
<protein>
    <submittedName>
        <fullName evidence="10">Lycopene cyclase domain-containing protein</fullName>
    </submittedName>
</protein>
<dbReference type="NCBIfam" id="TIGR03462">
    <property type="entry name" value="CarR_dom_SF"/>
    <property type="match status" value="1"/>
</dbReference>
<evidence type="ECO:0000256" key="2">
    <source>
        <dbReference type="ARBA" id="ARBA00004829"/>
    </source>
</evidence>
<evidence type="ECO:0000256" key="6">
    <source>
        <dbReference type="ARBA" id="ARBA00023136"/>
    </source>
</evidence>
<keyword evidence="11" id="KW-1185">Reference proteome</keyword>
<evidence type="ECO:0000313" key="11">
    <source>
        <dbReference type="Proteomes" id="UP001589750"/>
    </source>
</evidence>
<evidence type="ECO:0000256" key="3">
    <source>
        <dbReference type="ARBA" id="ARBA00022692"/>
    </source>
</evidence>
<keyword evidence="3 8" id="KW-0812">Transmembrane</keyword>
<proteinExistence type="predicted"/>
<feature type="transmembrane region" description="Helical" evidence="8">
    <location>
        <begin position="36"/>
        <end position="60"/>
    </location>
</feature>
<evidence type="ECO:0000313" key="10">
    <source>
        <dbReference type="EMBL" id="MFB9313960.1"/>
    </source>
</evidence>
<dbReference type="Proteomes" id="UP001589750">
    <property type="component" value="Unassembled WGS sequence"/>
</dbReference>
<feature type="transmembrane region" description="Helical" evidence="8">
    <location>
        <begin position="80"/>
        <end position="97"/>
    </location>
</feature>
<evidence type="ECO:0000256" key="1">
    <source>
        <dbReference type="ARBA" id="ARBA00004141"/>
    </source>
</evidence>
<evidence type="ECO:0000256" key="7">
    <source>
        <dbReference type="ARBA" id="ARBA00023235"/>
    </source>
</evidence>
<comment type="subcellular location">
    <subcellularLocation>
        <location evidence="1">Membrane</location>
        <topology evidence="1">Multi-pass membrane protein</topology>
    </subcellularLocation>
</comment>